<feature type="transmembrane region" description="Helical" evidence="9">
    <location>
        <begin position="12"/>
        <end position="31"/>
    </location>
</feature>
<dbReference type="PANTHER" id="PTHR12726:SF0">
    <property type="entry name" value="CERAMIDE GLUCOSYLTRANSFERASE"/>
    <property type="match status" value="1"/>
</dbReference>
<dbReference type="Proteomes" id="UP000658514">
    <property type="component" value="Unassembled WGS sequence"/>
</dbReference>
<feature type="transmembrane region" description="Helical" evidence="9">
    <location>
        <begin position="282"/>
        <end position="302"/>
    </location>
</feature>
<evidence type="ECO:0000313" key="11">
    <source>
        <dbReference type="Proteomes" id="UP000658514"/>
    </source>
</evidence>
<dbReference type="RefSeq" id="WP_190545691.1">
    <property type="nucleotide sequence ID" value="NZ_CAWPNO010000071.1"/>
</dbReference>
<evidence type="ECO:0000256" key="9">
    <source>
        <dbReference type="SAM" id="Phobius"/>
    </source>
</evidence>
<feature type="transmembrane region" description="Helical" evidence="9">
    <location>
        <begin position="314"/>
        <end position="333"/>
    </location>
</feature>
<accession>A0ABR8AE62</accession>
<evidence type="ECO:0000256" key="2">
    <source>
        <dbReference type="ARBA" id="ARBA00004760"/>
    </source>
</evidence>
<evidence type="ECO:0000256" key="1">
    <source>
        <dbReference type="ARBA" id="ARBA00004141"/>
    </source>
</evidence>
<keyword evidence="8 9" id="KW-0472">Membrane</keyword>
<comment type="subcellular location">
    <subcellularLocation>
        <location evidence="1">Membrane</location>
        <topology evidence="1">Multi-pass membrane protein</topology>
    </subcellularLocation>
</comment>
<proteinExistence type="predicted"/>
<name>A0ABR8AE62_9CYAN</name>
<reference evidence="10 11" key="1">
    <citation type="journal article" date="2020" name="ISME J.">
        <title>Comparative genomics reveals insights into cyanobacterial evolution and habitat adaptation.</title>
        <authorList>
            <person name="Chen M.Y."/>
            <person name="Teng W.K."/>
            <person name="Zhao L."/>
            <person name="Hu C.X."/>
            <person name="Zhou Y.K."/>
            <person name="Han B.P."/>
            <person name="Song L.R."/>
            <person name="Shu W.S."/>
        </authorList>
    </citation>
    <scope>NUCLEOTIDE SEQUENCE [LARGE SCALE GENOMIC DNA]</scope>
    <source>
        <strain evidence="10 11">FACHB-288</strain>
    </source>
</reference>
<keyword evidence="4" id="KW-0328">Glycosyltransferase</keyword>
<evidence type="ECO:0000256" key="3">
    <source>
        <dbReference type="ARBA" id="ARBA00004991"/>
    </source>
</evidence>
<dbReference type="PANTHER" id="PTHR12726">
    <property type="entry name" value="CERAMIDE GLUCOSYLTRANSFERASE"/>
    <property type="match status" value="1"/>
</dbReference>
<feature type="transmembrane region" description="Helical" evidence="9">
    <location>
        <begin position="345"/>
        <end position="363"/>
    </location>
</feature>
<dbReference type="InterPro" id="IPR029044">
    <property type="entry name" value="Nucleotide-diphossugar_trans"/>
</dbReference>
<keyword evidence="6 9" id="KW-0812">Transmembrane</keyword>
<dbReference type="SUPFAM" id="SSF53448">
    <property type="entry name" value="Nucleotide-diphospho-sugar transferases"/>
    <property type="match status" value="1"/>
</dbReference>
<comment type="pathway">
    <text evidence="2">Lipid metabolism; sphingolipid metabolism.</text>
</comment>
<dbReference type="InterPro" id="IPR025993">
    <property type="entry name" value="Ceramide_glucosylTrfase"/>
</dbReference>
<evidence type="ECO:0000256" key="6">
    <source>
        <dbReference type="ARBA" id="ARBA00022692"/>
    </source>
</evidence>
<evidence type="ECO:0000313" key="10">
    <source>
        <dbReference type="EMBL" id="MBD2198209.1"/>
    </source>
</evidence>
<keyword evidence="5" id="KW-0808">Transferase</keyword>
<keyword evidence="7 9" id="KW-1133">Transmembrane helix</keyword>
<evidence type="ECO:0000256" key="5">
    <source>
        <dbReference type="ARBA" id="ARBA00022679"/>
    </source>
</evidence>
<comment type="pathway">
    <text evidence="3">Sphingolipid metabolism.</text>
</comment>
<dbReference type="EMBL" id="JACJQH010000038">
    <property type="protein sequence ID" value="MBD2198209.1"/>
    <property type="molecule type" value="Genomic_DNA"/>
</dbReference>
<protein>
    <submittedName>
        <fullName evidence="10">Glycosyltransferase family 2 protein</fullName>
    </submittedName>
</protein>
<organism evidence="10 11">
    <name type="scientific">Calothrix parietina FACHB-288</name>
    <dbReference type="NCBI Taxonomy" id="2692896"/>
    <lineage>
        <taxon>Bacteria</taxon>
        <taxon>Bacillati</taxon>
        <taxon>Cyanobacteriota</taxon>
        <taxon>Cyanophyceae</taxon>
        <taxon>Nostocales</taxon>
        <taxon>Calotrichaceae</taxon>
        <taxon>Calothrix</taxon>
    </lineage>
</organism>
<gene>
    <name evidence="10" type="ORF">H6G24_22330</name>
</gene>
<evidence type="ECO:0000256" key="8">
    <source>
        <dbReference type="ARBA" id="ARBA00023136"/>
    </source>
</evidence>
<comment type="caution">
    <text evidence="10">The sequence shown here is derived from an EMBL/GenBank/DDBJ whole genome shotgun (WGS) entry which is preliminary data.</text>
</comment>
<evidence type="ECO:0000256" key="4">
    <source>
        <dbReference type="ARBA" id="ARBA00022676"/>
    </source>
</evidence>
<dbReference type="Gene3D" id="3.90.550.10">
    <property type="entry name" value="Spore Coat Polysaccharide Biosynthesis Protein SpsA, Chain A"/>
    <property type="match status" value="1"/>
</dbReference>
<keyword evidence="11" id="KW-1185">Reference proteome</keyword>
<dbReference type="Pfam" id="PF13641">
    <property type="entry name" value="Glyco_tranf_2_3"/>
    <property type="match status" value="1"/>
</dbReference>
<evidence type="ECO:0000256" key="7">
    <source>
        <dbReference type="ARBA" id="ARBA00022989"/>
    </source>
</evidence>
<sequence>MPDLDKFLCNSLLGWLVIQVILTLVYLLSLYSNQKNLLPDDQLPKTAVILCLRGADPYLRQCLRALLQQNYPQYELKIVVDHQDDPAWNVAVDTVQALGVTNVEISPLRNVRNNCSLKCSSLVQAVSELDDSYKVVALVDSHSVVHPNWLRELVNPLAHPKVGATSGSCWYLPRGKYWWSLVPYISNVSLVIQKYLFGMPWGGSLAIKTEVIQQTGLLNKWSLALCEDILIGSVLRKHKLRVKFVPSLFMVNREESDLSGLKNQIQRQVIASRLYHPQPSAIIGDTISSIIIPTLVLMSLIWTSFTGQWENFKMLLGCYVSYTVGLLWLMLILEHGVQQMTRDRLQPIVPITFTTIFKLLIGIPLTQWIYGLGLLSTLGMTTITWRGINYRIFSAWNVRLEEYKPFRRS</sequence>